<feature type="domain" description="Mannose-6-phosphate isomerase type II C-terminal" evidence="2">
    <location>
        <begin position="343"/>
        <end position="445"/>
    </location>
</feature>
<protein>
    <submittedName>
        <fullName evidence="3">Cupin domain-containing protein</fullName>
    </submittedName>
</protein>
<dbReference type="Gene3D" id="2.60.120.10">
    <property type="entry name" value="Jelly Rolls"/>
    <property type="match status" value="1"/>
</dbReference>
<dbReference type="SUPFAM" id="SSF51182">
    <property type="entry name" value="RmlC-like cupins"/>
    <property type="match status" value="1"/>
</dbReference>
<dbReference type="InterPro" id="IPR005835">
    <property type="entry name" value="NTP_transferase_dom"/>
</dbReference>
<evidence type="ECO:0000259" key="1">
    <source>
        <dbReference type="Pfam" id="PF00483"/>
    </source>
</evidence>
<dbReference type="InterPro" id="IPR001538">
    <property type="entry name" value="Man6P_isomerase-2_C"/>
</dbReference>
<reference evidence="3 4" key="1">
    <citation type="submission" date="2018-10" db="EMBL/GenBank/DDBJ databases">
        <title>Phylogenomics of Brevibacillus.</title>
        <authorList>
            <person name="Dunlap C."/>
        </authorList>
    </citation>
    <scope>NUCLEOTIDE SEQUENCE [LARGE SCALE GENOMIC DNA]</scope>
    <source>
        <strain evidence="3 4">JCM 15085</strain>
    </source>
</reference>
<dbReference type="PANTHER" id="PTHR46390:SF1">
    <property type="entry name" value="MANNOSE-1-PHOSPHATE GUANYLYLTRANSFERASE"/>
    <property type="match status" value="1"/>
</dbReference>
<evidence type="ECO:0000259" key="2">
    <source>
        <dbReference type="Pfam" id="PF01050"/>
    </source>
</evidence>
<dbReference type="PANTHER" id="PTHR46390">
    <property type="entry name" value="MANNOSE-1-PHOSPHATE GUANYLYLTRANSFERASE"/>
    <property type="match status" value="1"/>
</dbReference>
<dbReference type="Proteomes" id="UP000281915">
    <property type="component" value="Unassembled WGS sequence"/>
</dbReference>
<dbReference type="Pfam" id="PF01050">
    <property type="entry name" value="MannoseP_isomer"/>
    <property type="match status" value="1"/>
</dbReference>
<name>A0A3M8DFM9_9BACL</name>
<accession>A0A3M8DFM9</accession>
<sequence>MMLILLSGGAGKRLWPLSNEARSKQFLKLLRQASGEPESMVQRVWRQLTAHKWTDQVYISASKPHIDLLKSQLGEDVPLIIEPQKKDTFPAVALAATYLHTCVGADPAEQVIVMPVDSYVEEHFWEKLQDLRQALLHSKADLALIGVTPTYPSTKYGYIVPITSTMDSQDSFSYYHVASFKEKPSETQAKALLKKQAMWNCGVFAFRLSYLLDLLKKKGLPTDYEQLLQAYATLEPISFDYEVVEKTDRIVVVPYTGYWRDLGTWNTLTEEMNVQTVGRVYQDGDAPNTHVINELDIPIVTIGLSDTVIAASLDGILISAKDKSHRVKDLPLEWQQRPMYEEKRWGTYRVLHYRTTTTGTQVLTKILHIFANKNLSYQTHQYRSEVWTVVEGEGEFVWNDQLIPIGPGDVLEIPAGTKHAIRASTDMEIVEVQLGSQLIEEDIVRHAMTWEEILLQVRSTGSVCDGQ</sequence>
<proteinExistence type="predicted"/>
<dbReference type="Pfam" id="PF00483">
    <property type="entry name" value="NTP_transferase"/>
    <property type="match status" value="1"/>
</dbReference>
<dbReference type="Gene3D" id="3.90.550.10">
    <property type="entry name" value="Spore Coat Polysaccharide Biosynthesis Protein SpsA, Chain A"/>
    <property type="match status" value="1"/>
</dbReference>
<dbReference type="AlphaFoldDB" id="A0A3M8DFM9"/>
<evidence type="ECO:0000313" key="4">
    <source>
        <dbReference type="Proteomes" id="UP000281915"/>
    </source>
</evidence>
<dbReference type="InterPro" id="IPR011051">
    <property type="entry name" value="RmlC_Cupin_sf"/>
</dbReference>
<dbReference type="InterPro" id="IPR051161">
    <property type="entry name" value="Mannose-6P_isomerase_type2"/>
</dbReference>
<dbReference type="EMBL" id="RHHT01000002">
    <property type="protein sequence ID" value="RNB86135.1"/>
    <property type="molecule type" value="Genomic_DNA"/>
</dbReference>
<dbReference type="GO" id="GO:0005976">
    <property type="term" value="P:polysaccharide metabolic process"/>
    <property type="evidence" value="ECO:0007669"/>
    <property type="project" value="InterPro"/>
</dbReference>
<dbReference type="GO" id="GO:0004475">
    <property type="term" value="F:mannose-1-phosphate guanylyltransferase (GTP) activity"/>
    <property type="evidence" value="ECO:0007669"/>
    <property type="project" value="TreeGrafter"/>
</dbReference>
<gene>
    <name evidence="3" type="ORF">EDM58_00865</name>
</gene>
<dbReference type="GO" id="GO:0009298">
    <property type="term" value="P:GDP-mannose biosynthetic process"/>
    <property type="evidence" value="ECO:0007669"/>
    <property type="project" value="TreeGrafter"/>
</dbReference>
<dbReference type="SUPFAM" id="SSF53448">
    <property type="entry name" value="Nucleotide-diphospho-sugar transferases"/>
    <property type="match status" value="1"/>
</dbReference>
<dbReference type="InterPro" id="IPR014710">
    <property type="entry name" value="RmlC-like_jellyroll"/>
</dbReference>
<evidence type="ECO:0000313" key="3">
    <source>
        <dbReference type="EMBL" id="RNB86135.1"/>
    </source>
</evidence>
<comment type="caution">
    <text evidence="3">The sequence shown here is derived from an EMBL/GenBank/DDBJ whole genome shotgun (WGS) entry which is preliminary data.</text>
</comment>
<dbReference type="RefSeq" id="WP_122911643.1">
    <property type="nucleotide sequence ID" value="NZ_RHHT01000002.1"/>
</dbReference>
<dbReference type="InterPro" id="IPR029044">
    <property type="entry name" value="Nucleotide-diphossugar_trans"/>
</dbReference>
<feature type="domain" description="Nucleotidyl transferase" evidence="1">
    <location>
        <begin position="4"/>
        <end position="272"/>
    </location>
</feature>
<dbReference type="CDD" id="cd02213">
    <property type="entry name" value="cupin_PMI_typeII_C"/>
    <property type="match status" value="1"/>
</dbReference>
<organism evidence="3 4">
    <name type="scientific">Brevibacillus panacihumi</name>
    <dbReference type="NCBI Taxonomy" id="497735"/>
    <lineage>
        <taxon>Bacteria</taxon>
        <taxon>Bacillati</taxon>
        <taxon>Bacillota</taxon>
        <taxon>Bacilli</taxon>
        <taxon>Bacillales</taxon>
        <taxon>Paenibacillaceae</taxon>
        <taxon>Brevibacillus</taxon>
    </lineage>
</organism>